<dbReference type="HOGENOM" id="CLU_3176363_0_0_1"/>
<dbReference type="InParanoid" id="K3YF64"/>
<accession>K3YF64</accession>
<dbReference type="Gramene" id="KQK99471">
    <property type="protein sequence ID" value="KQK99471"/>
    <property type="gene ID" value="SETIT_012881mg"/>
</dbReference>
<dbReference type="Proteomes" id="UP000004995">
    <property type="component" value="Unassembled WGS sequence"/>
</dbReference>
<proteinExistence type="predicted"/>
<dbReference type="AlphaFoldDB" id="K3YF64"/>
<protein>
    <submittedName>
        <fullName evidence="1">Uncharacterized protein</fullName>
    </submittedName>
</protein>
<dbReference type="EMBL" id="AGNK02004542">
    <property type="status" value="NOT_ANNOTATED_CDS"/>
    <property type="molecule type" value="Genomic_DNA"/>
</dbReference>
<organism evidence="1 2">
    <name type="scientific">Setaria italica</name>
    <name type="common">Foxtail millet</name>
    <name type="synonym">Panicum italicum</name>
    <dbReference type="NCBI Taxonomy" id="4555"/>
    <lineage>
        <taxon>Eukaryota</taxon>
        <taxon>Viridiplantae</taxon>
        <taxon>Streptophyta</taxon>
        <taxon>Embryophyta</taxon>
        <taxon>Tracheophyta</taxon>
        <taxon>Spermatophyta</taxon>
        <taxon>Magnoliopsida</taxon>
        <taxon>Liliopsida</taxon>
        <taxon>Poales</taxon>
        <taxon>Poaceae</taxon>
        <taxon>PACMAD clade</taxon>
        <taxon>Panicoideae</taxon>
        <taxon>Panicodae</taxon>
        <taxon>Paniceae</taxon>
        <taxon>Cenchrinae</taxon>
        <taxon>Setaria</taxon>
    </lineage>
</organism>
<sequence length="47" mass="5571">MLEKVSTFYSFKSKVPGSLSPLMHVQEKIYKISIWKHCLCTDKLYFD</sequence>
<dbReference type="EnsemblPlants" id="KQK99471">
    <property type="protein sequence ID" value="KQK99471"/>
    <property type="gene ID" value="SETIT_012881mg"/>
</dbReference>
<reference evidence="2" key="1">
    <citation type="journal article" date="2012" name="Nat. Biotechnol.">
        <title>Reference genome sequence of the model plant Setaria.</title>
        <authorList>
            <person name="Bennetzen J.L."/>
            <person name="Schmutz J."/>
            <person name="Wang H."/>
            <person name="Percifield R."/>
            <person name="Hawkins J."/>
            <person name="Pontaroli A.C."/>
            <person name="Estep M."/>
            <person name="Feng L."/>
            <person name="Vaughn J.N."/>
            <person name="Grimwood J."/>
            <person name="Jenkins J."/>
            <person name="Barry K."/>
            <person name="Lindquist E."/>
            <person name="Hellsten U."/>
            <person name="Deshpande S."/>
            <person name="Wang X."/>
            <person name="Wu X."/>
            <person name="Mitros T."/>
            <person name="Triplett J."/>
            <person name="Yang X."/>
            <person name="Ye C.Y."/>
            <person name="Mauro-Herrera M."/>
            <person name="Wang L."/>
            <person name="Li P."/>
            <person name="Sharma M."/>
            <person name="Sharma R."/>
            <person name="Ronald P.C."/>
            <person name="Panaud O."/>
            <person name="Kellogg E.A."/>
            <person name="Brutnell T.P."/>
            <person name="Doust A.N."/>
            <person name="Tuskan G.A."/>
            <person name="Rokhsar D."/>
            <person name="Devos K.M."/>
        </authorList>
    </citation>
    <scope>NUCLEOTIDE SEQUENCE [LARGE SCALE GENOMIC DNA]</scope>
    <source>
        <strain evidence="2">cv. Yugu1</strain>
    </source>
</reference>
<keyword evidence="2" id="KW-1185">Reference proteome</keyword>
<name>K3YF64_SETIT</name>
<evidence type="ECO:0000313" key="1">
    <source>
        <dbReference type="EnsemblPlants" id="KQK99471"/>
    </source>
</evidence>
<evidence type="ECO:0000313" key="2">
    <source>
        <dbReference type="Proteomes" id="UP000004995"/>
    </source>
</evidence>
<reference evidence="1" key="2">
    <citation type="submission" date="2018-08" db="UniProtKB">
        <authorList>
            <consortium name="EnsemblPlants"/>
        </authorList>
    </citation>
    <scope>IDENTIFICATION</scope>
    <source>
        <strain evidence="1">Yugu1</strain>
    </source>
</reference>